<feature type="compositionally biased region" description="Basic and acidic residues" evidence="1">
    <location>
        <begin position="12"/>
        <end position="25"/>
    </location>
</feature>
<dbReference type="GO" id="GO:0003700">
    <property type="term" value="F:DNA-binding transcription factor activity"/>
    <property type="evidence" value="ECO:0007669"/>
    <property type="project" value="InterPro"/>
</dbReference>
<feature type="region of interest" description="Disordered" evidence="1">
    <location>
        <begin position="1"/>
        <end position="29"/>
    </location>
</feature>
<evidence type="ECO:0000313" key="4">
    <source>
        <dbReference type="Proteomes" id="UP000436088"/>
    </source>
</evidence>
<evidence type="ECO:0000259" key="2">
    <source>
        <dbReference type="Pfam" id="PF01486"/>
    </source>
</evidence>
<gene>
    <name evidence="3" type="ORF">F3Y22_tig00116937pilonHSYRG00116</name>
</gene>
<evidence type="ECO:0000313" key="3">
    <source>
        <dbReference type="EMBL" id="KAE8661203.1"/>
    </source>
</evidence>
<dbReference type="Pfam" id="PF01486">
    <property type="entry name" value="K-box"/>
    <property type="match status" value="1"/>
</dbReference>
<dbReference type="Proteomes" id="UP000436088">
    <property type="component" value="Unassembled WGS sequence"/>
</dbReference>
<dbReference type="GO" id="GO:0005634">
    <property type="term" value="C:nucleus"/>
    <property type="evidence" value="ECO:0007669"/>
    <property type="project" value="InterPro"/>
</dbReference>
<dbReference type="InterPro" id="IPR002487">
    <property type="entry name" value="TF_Kbox"/>
</dbReference>
<name>A0A6A2WMB2_HIBSY</name>
<dbReference type="AlphaFoldDB" id="A0A6A2WMB2"/>
<comment type="caution">
    <text evidence="3">The sequence shown here is derived from an EMBL/GenBank/DDBJ whole genome shotgun (WGS) entry which is preliminary data.</text>
</comment>
<reference evidence="3" key="1">
    <citation type="submission" date="2019-09" db="EMBL/GenBank/DDBJ databases">
        <title>Draft genome information of white flower Hibiscus syriacus.</title>
        <authorList>
            <person name="Kim Y.-M."/>
        </authorList>
    </citation>
    <scope>NUCLEOTIDE SEQUENCE [LARGE SCALE GENOMIC DNA]</scope>
    <source>
        <strain evidence="3">YM2019G1</strain>
    </source>
</reference>
<evidence type="ECO:0000256" key="1">
    <source>
        <dbReference type="SAM" id="MobiDB-lite"/>
    </source>
</evidence>
<proteinExistence type="predicted"/>
<organism evidence="3 4">
    <name type="scientific">Hibiscus syriacus</name>
    <name type="common">Rose of Sharon</name>
    <dbReference type="NCBI Taxonomy" id="106335"/>
    <lineage>
        <taxon>Eukaryota</taxon>
        <taxon>Viridiplantae</taxon>
        <taxon>Streptophyta</taxon>
        <taxon>Embryophyta</taxon>
        <taxon>Tracheophyta</taxon>
        <taxon>Spermatophyta</taxon>
        <taxon>Magnoliopsida</taxon>
        <taxon>eudicotyledons</taxon>
        <taxon>Gunneridae</taxon>
        <taxon>Pentapetalae</taxon>
        <taxon>rosids</taxon>
        <taxon>malvids</taxon>
        <taxon>Malvales</taxon>
        <taxon>Malvaceae</taxon>
        <taxon>Malvoideae</taxon>
        <taxon>Hibiscus</taxon>
    </lineage>
</organism>
<keyword evidence="4" id="KW-1185">Reference proteome</keyword>
<protein>
    <submittedName>
        <fullName evidence="3">Protein MIZU-KUSSEI 1-like</fullName>
    </submittedName>
</protein>
<sequence length="82" mass="9600">MEDTVSRYNRGKAVDESTDKEKPELNPKPIDINTLKEEYLRLRSAYMRLNGKELEGVSFKELQQLEHQLNEGMLSVRQHKVP</sequence>
<dbReference type="EMBL" id="VEPZ02001724">
    <property type="protein sequence ID" value="KAE8661203.1"/>
    <property type="molecule type" value="Genomic_DNA"/>
</dbReference>
<accession>A0A6A2WMB2</accession>
<feature type="domain" description="K-box" evidence="2">
    <location>
        <begin position="31"/>
        <end position="80"/>
    </location>
</feature>